<dbReference type="InterPro" id="IPR018060">
    <property type="entry name" value="HTH_AraC"/>
</dbReference>
<evidence type="ECO:0000256" key="9">
    <source>
        <dbReference type="SAM" id="MobiDB-lite"/>
    </source>
</evidence>
<protein>
    <submittedName>
        <fullName evidence="11">NADPH dehydrogenase</fullName>
    </submittedName>
</protein>
<gene>
    <name evidence="11" type="ORF">SCF082_LOCUS2531</name>
</gene>
<dbReference type="InterPro" id="IPR001155">
    <property type="entry name" value="OxRdtase_FMN_N"/>
</dbReference>
<keyword evidence="5" id="KW-0560">Oxidoreductase</keyword>
<comment type="cofactor">
    <cofactor evidence="1">
        <name>FMN</name>
        <dbReference type="ChEBI" id="CHEBI:58210"/>
    </cofactor>
</comment>
<evidence type="ECO:0000256" key="1">
    <source>
        <dbReference type="ARBA" id="ARBA00001917"/>
    </source>
</evidence>
<evidence type="ECO:0000256" key="5">
    <source>
        <dbReference type="ARBA" id="ARBA00023002"/>
    </source>
</evidence>
<keyword evidence="2" id="KW-0285">Flavoprotein</keyword>
<evidence type="ECO:0000256" key="4">
    <source>
        <dbReference type="ARBA" id="ARBA00022857"/>
    </source>
</evidence>
<feature type="domain" description="HTH araC/xylS-type" evidence="10">
    <location>
        <begin position="524"/>
        <end position="622"/>
    </location>
</feature>
<dbReference type="Proteomes" id="UP001642464">
    <property type="component" value="Unassembled WGS sequence"/>
</dbReference>
<evidence type="ECO:0000313" key="12">
    <source>
        <dbReference type="Proteomes" id="UP001642464"/>
    </source>
</evidence>
<evidence type="ECO:0000256" key="7">
    <source>
        <dbReference type="ARBA" id="ARBA00023125"/>
    </source>
</evidence>
<keyword evidence="8" id="KW-0804">Transcription</keyword>
<dbReference type="InterPro" id="IPR044152">
    <property type="entry name" value="YqjM-like"/>
</dbReference>
<reference evidence="11 12" key="1">
    <citation type="submission" date="2024-02" db="EMBL/GenBank/DDBJ databases">
        <authorList>
            <person name="Chen Y."/>
            <person name="Shah S."/>
            <person name="Dougan E. K."/>
            <person name="Thang M."/>
            <person name="Chan C."/>
        </authorList>
    </citation>
    <scope>NUCLEOTIDE SEQUENCE [LARGE SCALE GENOMIC DNA]</scope>
</reference>
<dbReference type="EMBL" id="CAXAMM010001234">
    <property type="protein sequence ID" value="CAK8991135.1"/>
    <property type="molecule type" value="Genomic_DNA"/>
</dbReference>
<feature type="non-terminal residue" evidence="11">
    <location>
        <position position="1"/>
    </location>
</feature>
<keyword evidence="12" id="KW-1185">Reference proteome</keyword>
<dbReference type="InterPro" id="IPR013785">
    <property type="entry name" value="Aldolase_TIM"/>
</dbReference>
<dbReference type="Gene3D" id="3.20.20.70">
    <property type="entry name" value="Aldolase class I"/>
    <property type="match status" value="1"/>
</dbReference>
<keyword evidence="3" id="KW-0288">FMN</keyword>
<feature type="region of interest" description="Disordered" evidence="9">
    <location>
        <begin position="113"/>
        <end position="150"/>
    </location>
</feature>
<dbReference type="SUPFAM" id="SSF46689">
    <property type="entry name" value="Homeodomain-like"/>
    <property type="match status" value="2"/>
</dbReference>
<dbReference type="CDD" id="cd02932">
    <property type="entry name" value="OYE_YqiM_FMN"/>
    <property type="match status" value="1"/>
</dbReference>
<evidence type="ECO:0000256" key="8">
    <source>
        <dbReference type="ARBA" id="ARBA00023163"/>
    </source>
</evidence>
<sequence length="622" mass="68773">AFETDGSKLTSLFTPFKLRDITFKNRIAVSPMSQYRAIDGHANHWHLVHLGRFAMGGAGLVYAEATAVERDGRRTHGDLGLWDDDQVASLAPIADFIDREGAIPGIQLGHAGRKASERRPWHGETPVDEEDVAKRGEDPWPAIAPSPIPYADGWPLPEEMSEDDIHRVIKSFGDAARRAREAGFKIIEIYAAHGFLVHQFLSPISNKRSDDWGGSTENRMRFALEVAQSVRANWPDPYPLAFRLSATDWLDDGIEVGDTVETARALKEEGVDMIDCSSGGIGGKQRPHRMVIEQGFQTRFANHLREEAEIATMAVGFLWDADVCEEILASGQADMIALARELLDDPNWPLHAAARLGTDENHALWPIEAGWWLMKRERLLKKLGGGAFALPSLTLGIFLNDQPTHRLSHGSAFKQHVPLKKHQGWILPAGSEGVCEYDDELEFVTVSLSDALLAEFDFATGTDFQAIVGDIDPLLLGLCLQAGAFEGNGTLYRETMHRALAAQVVQVIQPAPDWHTGIEDARLRKVLDYIHDHLGDDLTLAAMASLANMSGTHFSKAFKKEVGLSPLQYVIAARLDLASVLLRTTRLSVAEIAWRAGYQDLSRFGQHFKRKFSVTPAAFRSS</sequence>
<dbReference type="InterPro" id="IPR018062">
    <property type="entry name" value="HTH_AraC-typ_CS"/>
</dbReference>
<accession>A0ABP0HLP9</accession>
<keyword evidence="4" id="KW-0521">NADP</keyword>
<dbReference type="PRINTS" id="PR00032">
    <property type="entry name" value="HTHARAC"/>
</dbReference>
<evidence type="ECO:0000256" key="3">
    <source>
        <dbReference type="ARBA" id="ARBA00022643"/>
    </source>
</evidence>
<name>A0ABP0HLP9_9DINO</name>
<evidence type="ECO:0000313" key="11">
    <source>
        <dbReference type="EMBL" id="CAK8991135.1"/>
    </source>
</evidence>
<comment type="caution">
    <text evidence="11">The sequence shown here is derived from an EMBL/GenBank/DDBJ whole genome shotgun (WGS) entry which is preliminary data.</text>
</comment>
<dbReference type="PANTHER" id="PTHR43303">
    <property type="entry name" value="NADPH DEHYDROGENASE C23G7.10C-RELATED"/>
    <property type="match status" value="1"/>
</dbReference>
<dbReference type="Pfam" id="PF12833">
    <property type="entry name" value="HTH_18"/>
    <property type="match status" value="1"/>
</dbReference>
<dbReference type="PROSITE" id="PS00041">
    <property type="entry name" value="HTH_ARAC_FAMILY_1"/>
    <property type="match status" value="1"/>
</dbReference>
<evidence type="ECO:0000256" key="2">
    <source>
        <dbReference type="ARBA" id="ARBA00022630"/>
    </source>
</evidence>
<organism evidence="11 12">
    <name type="scientific">Durusdinium trenchii</name>
    <dbReference type="NCBI Taxonomy" id="1381693"/>
    <lineage>
        <taxon>Eukaryota</taxon>
        <taxon>Sar</taxon>
        <taxon>Alveolata</taxon>
        <taxon>Dinophyceae</taxon>
        <taxon>Suessiales</taxon>
        <taxon>Symbiodiniaceae</taxon>
        <taxon>Durusdinium</taxon>
    </lineage>
</organism>
<keyword evidence="6" id="KW-0805">Transcription regulation</keyword>
<dbReference type="SUPFAM" id="SSF51395">
    <property type="entry name" value="FMN-linked oxidoreductases"/>
    <property type="match status" value="1"/>
</dbReference>
<keyword evidence="7" id="KW-0238">DNA-binding</keyword>
<dbReference type="PANTHER" id="PTHR43303:SF4">
    <property type="entry name" value="NADPH DEHYDROGENASE C23G7.10C-RELATED"/>
    <property type="match status" value="1"/>
</dbReference>
<dbReference type="Gene3D" id="1.10.10.60">
    <property type="entry name" value="Homeodomain-like"/>
    <property type="match status" value="1"/>
</dbReference>
<dbReference type="Pfam" id="PF00724">
    <property type="entry name" value="Oxidored_FMN"/>
    <property type="match status" value="1"/>
</dbReference>
<evidence type="ECO:0000256" key="6">
    <source>
        <dbReference type="ARBA" id="ARBA00023015"/>
    </source>
</evidence>
<dbReference type="InterPro" id="IPR009057">
    <property type="entry name" value="Homeodomain-like_sf"/>
</dbReference>
<proteinExistence type="predicted"/>
<evidence type="ECO:0000259" key="10">
    <source>
        <dbReference type="PROSITE" id="PS01124"/>
    </source>
</evidence>
<dbReference type="InterPro" id="IPR020449">
    <property type="entry name" value="Tscrpt_reg_AraC-type_HTH"/>
</dbReference>
<dbReference type="SMART" id="SM00342">
    <property type="entry name" value="HTH_ARAC"/>
    <property type="match status" value="1"/>
</dbReference>
<dbReference type="PROSITE" id="PS01124">
    <property type="entry name" value="HTH_ARAC_FAMILY_2"/>
    <property type="match status" value="1"/>
</dbReference>